<organism evidence="2 3">
    <name type="scientific">Sporormia fimetaria CBS 119925</name>
    <dbReference type="NCBI Taxonomy" id="1340428"/>
    <lineage>
        <taxon>Eukaryota</taxon>
        <taxon>Fungi</taxon>
        <taxon>Dikarya</taxon>
        <taxon>Ascomycota</taxon>
        <taxon>Pezizomycotina</taxon>
        <taxon>Dothideomycetes</taxon>
        <taxon>Pleosporomycetidae</taxon>
        <taxon>Pleosporales</taxon>
        <taxon>Sporormiaceae</taxon>
        <taxon>Sporormia</taxon>
    </lineage>
</organism>
<proteinExistence type="predicted"/>
<feature type="compositionally biased region" description="Polar residues" evidence="1">
    <location>
        <begin position="39"/>
        <end position="50"/>
    </location>
</feature>
<sequence length="89" mass="9267">MGFNLGRVRAASTASSEDSTPSTPTLGHSGVSKDEAGHENSSTDSPQLSKTPTTETALESTTSPGLDNALAMPPRFFPLKVPRASLRLP</sequence>
<reference evidence="2" key="1">
    <citation type="journal article" date="2020" name="Stud. Mycol.">
        <title>101 Dothideomycetes genomes: a test case for predicting lifestyles and emergence of pathogens.</title>
        <authorList>
            <person name="Haridas S."/>
            <person name="Albert R."/>
            <person name="Binder M."/>
            <person name="Bloem J."/>
            <person name="Labutti K."/>
            <person name="Salamov A."/>
            <person name="Andreopoulos B."/>
            <person name="Baker S."/>
            <person name="Barry K."/>
            <person name="Bills G."/>
            <person name="Bluhm B."/>
            <person name="Cannon C."/>
            <person name="Castanera R."/>
            <person name="Culley D."/>
            <person name="Daum C."/>
            <person name="Ezra D."/>
            <person name="Gonzalez J."/>
            <person name="Henrissat B."/>
            <person name="Kuo A."/>
            <person name="Liang C."/>
            <person name="Lipzen A."/>
            <person name="Lutzoni F."/>
            <person name="Magnuson J."/>
            <person name="Mondo S."/>
            <person name="Nolan M."/>
            <person name="Ohm R."/>
            <person name="Pangilinan J."/>
            <person name="Park H.-J."/>
            <person name="Ramirez L."/>
            <person name="Alfaro M."/>
            <person name="Sun H."/>
            <person name="Tritt A."/>
            <person name="Yoshinaga Y."/>
            <person name="Zwiers L.-H."/>
            <person name="Turgeon B."/>
            <person name="Goodwin S."/>
            <person name="Spatafora J."/>
            <person name="Crous P."/>
            <person name="Grigoriev I."/>
        </authorList>
    </citation>
    <scope>NUCLEOTIDE SEQUENCE</scope>
    <source>
        <strain evidence="2">CBS 119925</strain>
    </source>
</reference>
<evidence type="ECO:0000313" key="2">
    <source>
        <dbReference type="EMBL" id="KAF2750108.1"/>
    </source>
</evidence>
<name>A0A6A6VHL8_9PLEO</name>
<evidence type="ECO:0000256" key="1">
    <source>
        <dbReference type="SAM" id="MobiDB-lite"/>
    </source>
</evidence>
<dbReference type="EMBL" id="MU006564">
    <property type="protein sequence ID" value="KAF2750108.1"/>
    <property type="molecule type" value="Genomic_DNA"/>
</dbReference>
<protein>
    <submittedName>
        <fullName evidence="2">Uncharacterized protein</fullName>
    </submittedName>
</protein>
<gene>
    <name evidence="2" type="ORF">M011DRAFT_230618</name>
</gene>
<accession>A0A6A6VHL8</accession>
<keyword evidence="3" id="KW-1185">Reference proteome</keyword>
<evidence type="ECO:0000313" key="3">
    <source>
        <dbReference type="Proteomes" id="UP000799440"/>
    </source>
</evidence>
<feature type="compositionally biased region" description="Polar residues" evidence="1">
    <location>
        <begin position="12"/>
        <end position="26"/>
    </location>
</feature>
<dbReference type="Proteomes" id="UP000799440">
    <property type="component" value="Unassembled WGS sequence"/>
</dbReference>
<feature type="region of interest" description="Disordered" evidence="1">
    <location>
        <begin position="1"/>
        <end position="89"/>
    </location>
</feature>
<feature type="compositionally biased region" description="Low complexity" evidence="1">
    <location>
        <begin position="51"/>
        <end position="64"/>
    </location>
</feature>
<dbReference type="AlphaFoldDB" id="A0A6A6VHL8"/>